<sequence>AGQAGDKVDVKVIWQLHHLLTAYQDVAELNWTPISDWDKTLEKVSLTVTPPTDIQDSNLWAHRGYYQKNPQVLKEGNSRYQINAKNVSGQLELHAYWDKKAILGKEPVDVSTSKKNKIVALETKISRRRTLLQL</sequence>
<dbReference type="RefSeq" id="WP_148842700.1">
    <property type="nucleotide sequence ID" value="NZ_SJLL01000521.1"/>
</dbReference>
<accession>A0A5S4T957</accession>
<proteinExistence type="predicted"/>
<dbReference type="Pfam" id="PF09972">
    <property type="entry name" value="DUF2207"/>
    <property type="match status" value="1"/>
</dbReference>
<dbReference type="OrthoDB" id="2138002at2"/>
<comment type="caution">
    <text evidence="2">The sequence shown here is derived from an EMBL/GenBank/DDBJ whole genome shotgun (WGS) entry which is preliminary data.</text>
</comment>
<organism evidence="2 3">
    <name type="scientific">Streptococcus pyogenes</name>
    <dbReference type="NCBI Taxonomy" id="1314"/>
    <lineage>
        <taxon>Bacteria</taxon>
        <taxon>Bacillati</taxon>
        <taxon>Bacillota</taxon>
        <taxon>Bacilli</taxon>
        <taxon>Lactobacillales</taxon>
        <taxon>Streptococcaceae</taxon>
        <taxon>Streptococcus</taxon>
    </lineage>
</organism>
<dbReference type="AlphaFoldDB" id="A0A5S4T957"/>
<feature type="non-terminal residue" evidence="2">
    <location>
        <position position="134"/>
    </location>
</feature>
<evidence type="ECO:0000259" key="1">
    <source>
        <dbReference type="Pfam" id="PF09972"/>
    </source>
</evidence>
<feature type="domain" description="DUF2207" evidence="1">
    <location>
        <begin position="5"/>
        <end position="97"/>
    </location>
</feature>
<gene>
    <name evidence="2" type="ORF">E0F66_12580</name>
</gene>
<dbReference type="Proteomes" id="UP000324058">
    <property type="component" value="Unassembled WGS sequence"/>
</dbReference>
<name>A0A5S4T957_STRPY</name>
<dbReference type="EMBL" id="SJLL01000521">
    <property type="protein sequence ID" value="TYK91764.1"/>
    <property type="molecule type" value="Genomic_DNA"/>
</dbReference>
<evidence type="ECO:0000313" key="3">
    <source>
        <dbReference type="Proteomes" id="UP000324058"/>
    </source>
</evidence>
<feature type="non-terminal residue" evidence="2">
    <location>
        <position position="1"/>
    </location>
</feature>
<evidence type="ECO:0000313" key="2">
    <source>
        <dbReference type="EMBL" id="TYK91764.1"/>
    </source>
</evidence>
<protein>
    <submittedName>
        <fullName evidence="2">DUF2207 domain-containing protein</fullName>
    </submittedName>
</protein>
<dbReference type="InterPro" id="IPR018702">
    <property type="entry name" value="DUF2207"/>
</dbReference>
<reference evidence="2 3" key="1">
    <citation type="submission" date="2019-02" db="EMBL/GenBank/DDBJ databases">
        <title>Novel genomic isolates of S. pyogenes and S. dysgalactiae subsp. equisimilis associated to necrotising fasciitis (NSTI).</title>
        <authorList>
            <person name="Barrantes I."/>
        </authorList>
    </citation>
    <scope>NUCLEOTIDE SEQUENCE [LARGE SCALE GENOMIC DNA]</scope>
    <source>
        <strain evidence="2 3">SPY2028</strain>
    </source>
</reference>